<gene>
    <name evidence="3" type="ORF">DB313_05130</name>
</gene>
<dbReference type="PROSITE" id="PS51257">
    <property type="entry name" value="PROKAR_LIPOPROTEIN"/>
    <property type="match status" value="1"/>
</dbReference>
<dbReference type="KEGG" id="btur:DB313_05130"/>
<feature type="region of interest" description="Disordered" evidence="1">
    <location>
        <begin position="26"/>
        <end position="50"/>
    </location>
</feature>
<sequence length="280" mass="30674">MNKINICTLLLLFSMFVMSCSLVKDSDKEDDGTEVSQEGSDIQSDAGDEAGQLKKAVTKLTTEEVNRLKAFVASAASYETKVNSIYKDYIAASNNIKTYAGYDDKESPSDENWKAALARLNKDGDLVNRFRELEEKMNSYAPQSLTNAISRLEEKLKEATATKSYKPSDAREAGQCYLDAIDAATGTYIDSFISVVSRFSSSEFIDASKELATATRDFSRGLNLYAIDSITYAVSGIVNEDKGDIDEAKRDAKATSKTKEGQVLSDAIDKLNAVFKAVKP</sequence>
<dbReference type="OrthoDB" id="352732at2"/>
<feature type="compositionally biased region" description="Polar residues" evidence="1">
    <location>
        <begin position="34"/>
        <end position="43"/>
    </location>
</feature>
<dbReference type="RefSeq" id="WP_120104803.1">
    <property type="nucleotide sequence ID" value="NZ_CP028885.1"/>
</dbReference>
<evidence type="ECO:0000313" key="3">
    <source>
        <dbReference type="EMBL" id="AYE36883.1"/>
    </source>
</evidence>
<evidence type="ECO:0008006" key="5">
    <source>
        <dbReference type="Google" id="ProtNLM"/>
    </source>
</evidence>
<evidence type="ECO:0000256" key="1">
    <source>
        <dbReference type="SAM" id="MobiDB-lite"/>
    </source>
</evidence>
<keyword evidence="4" id="KW-1185">Reference proteome</keyword>
<proteinExistence type="predicted"/>
<evidence type="ECO:0000313" key="4">
    <source>
        <dbReference type="Proteomes" id="UP000275571"/>
    </source>
</evidence>
<protein>
    <recommendedName>
        <fullName evidence="5">Lipoprotein</fullName>
    </recommendedName>
</protein>
<name>A0A386PPK1_9SPIR</name>
<dbReference type="EMBL" id="CP028885">
    <property type="protein sequence ID" value="AYE36883.1"/>
    <property type="molecule type" value="Genomic_DNA"/>
</dbReference>
<organism evidence="3 4">
    <name type="scientific">Borrelia turcica IST7</name>
    <dbReference type="NCBI Taxonomy" id="1104446"/>
    <lineage>
        <taxon>Bacteria</taxon>
        <taxon>Pseudomonadati</taxon>
        <taxon>Spirochaetota</taxon>
        <taxon>Spirochaetia</taxon>
        <taxon>Spirochaetales</taxon>
        <taxon>Borreliaceae</taxon>
        <taxon>Borrelia</taxon>
    </lineage>
</organism>
<evidence type="ECO:0000256" key="2">
    <source>
        <dbReference type="SAM" id="SignalP"/>
    </source>
</evidence>
<feature type="signal peptide" evidence="2">
    <location>
        <begin position="1"/>
        <end position="19"/>
    </location>
</feature>
<dbReference type="AlphaFoldDB" id="A0A386PPK1"/>
<keyword evidence="3" id="KW-0614">Plasmid</keyword>
<dbReference type="InterPro" id="IPR054523">
    <property type="entry name" value="CRASP-2-like"/>
</dbReference>
<dbReference type="Pfam" id="PF22487">
    <property type="entry name" value="CRASP-2"/>
    <property type="match status" value="1"/>
</dbReference>
<keyword evidence="2" id="KW-0732">Signal</keyword>
<accession>A0A386PPK1</accession>
<feature type="chain" id="PRO_5017287480" description="Lipoprotein" evidence="2">
    <location>
        <begin position="20"/>
        <end position="280"/>
    </location>
</feature>
<dbReference type="Proteomes" id="UP000275571">
    <property type="component" value="Plasmid lp129"/>
</dbReference>
<geneLocation type="plasmid" evidence="3 4">
    <name>lp129</name>
</geneLocation>
<reference evidence="3 4" key="1">
    <citation type="journal article" date="2018" name="Infect. Genet. Evol.">
        <title>Genome-wide analysis of Borrelia turcica and 'Candidatus Borrelia tachyglossi' shows relapsing fever-like genomes with unique genomic links to Lyme disease Borrelia.</title>
        <authorList>
            <person name="Gofton A.W."/>
            <person name="Margos G."/>
            <person name="Fingerle V."/>
            <person name="Hepner S."/>
            <person name="Loh S.M."/>
            <person name="Ryan U."/>
            <person name="Irwin P."/>
            <person name="Oskam C.L."/>
        </authorList>
    </citation>
    <scope>NUCLEOTIDE SEQUENCE [LARGE SCALE GENOMIC DNA]</scope>
    <source>
        <strain evidence="3 4">IST7</strain>
        <plasmid evidence="3">lp129</plasmid>
    </source>
</reference>
<dbReference type="Gene3D" id="1.20.120.1640">
    <property type="match status" value="1"/>
</dbReference>